<dbReference type="CDD" id="cd07995">
    <property type="entry name" value="TPK"/>
    <property type="match status" value="1"/>
</dbReference>
<dbReference type="GO" id="GO:0009229">
    <property type="term" value="P:thiamine diphosphate biosynthetic process"/>
    <property type="evidence" value="ECO:0007669"/>
    <property type="project" value="UniProtKB-UniRule"/>
</dbReference>
<dbReference type="EMBL" id="CAJVPJ010000072">
    <property type="protein sequence ID" value="CAG8472002.1"/>
    <property type="molecule type" value="Genomic_DNA"/>
</dbReference>
<dbReference type="GO" id="GO:0005524">
    <property type="term" value="F:ATP binding"/>
    <property type="evidence" value="ECO:0007669"/>
    <property type="project" value="UniProtKB-UniRule"/>
</dbReference>
<dbReference type="NCBIfam" id="TIGR01378">
    <property type="entry name" value="thi_PPkinase"/>
    <property type="match status" value="1"/>
</dbReference>
<keyword evidence="4 7" id="KW-0547">Nucleotide-binding</keyword>
<dbReference type="InterPro" id="IPR036759">
    <property type="entry name" value="TPK_catalytic_sf"/>
</dbReference>
<proteinExistence type="inferred from homology"/>
<dbReference type="GO" id="GO:0016301">
    <property type="term" value="F:kinase activity"/>
    <property type="evidence" value="ECO:0007669"/>
    <property type="project" value="UniProtKB-UniRule"/>
</dbReference>
<dbReference type="AlphaFoldDB" id="A0A9N8W391"/>
<dbReference type="InterPro" id="IPR036371">
    <property type="entry name" value="TPK_B1-bd_sf"/>
</dbReference>
<dbReference type="GO" id="GO:0006772">
    <property type="term" value="P:thiamine metabolic process"/>
    <property type="evidence" value="ECO:0007669"/>
    <property type="project" value="InterPro"/>
</dbReference>
<reference evidence="9" key="1">
    <citation type="submission" date="2021-06" db="EMBL/GenBank/DDBJ databases">
        <authorList>
            <person name="Kallberg Y."/>
            <person name="Tangrot J."/>
            <person name="Rosling A."/>
        </authorList>
    </citation>
    <scope>NUCLEOTIDE SEQUENCE</scope>
    <source>
        <strain evidence="9">IA702</strain>
    </source>
</reference>
<evidence type="ECO:0000256" key="7">
    <source>
        <dbReference type="PIRNR" id="PIRNR031057"/>
    </source>
</evidence>
<evidence type="ECO:0000256" key="4">
    <source>
        <dbReference type="ARBA" id="ARBA00022741"/>
    </source>
</evidence>
<dbReference type="GO" id="GO:0004788">
    <property type="term" value="F:thiamine diphosphokinase activity"/>
    <property type="evidence" value="ECO:0007669"/>
    <property type="project" value="UniProtKB-UniRule"/>
</dbReference>
<dbReference type="InterPro" id="IPR007371">
    <property type="entry name" value="TPK_catalytic"/>
</dbReference>
<evidence type="ECO:0000256" key="2">
    <source>
        <dbReference type="ARBA" id="ARBA00006785"/>
    </source>
</evidence>
<keyword evidence="3 7" id="KW-0808">Transferase</keyword>
<name>A0A9N8W391_9GLOM</name>
<dbReference type="SUPFAM" id="SSF63862">
    <property type="entry name" value="Thiamin pyrophosphokinase, substrate-binding domain"/>
    <property type="match status" value="1"/>
</dbReference>
<dbReference type="Pfam" id="PF04263">
    <property type="entry name" value="TPK_catalytic"/>
    <property type="match status" value="1"/>
</dbReference>
<evidence type="ECO:0000313" key="10">
    <source>
        <dbReference type="Proteomes" id="UP000789572"/>
    </source>
</evidence>
<comment type="similarity">
    <text evidence="2 7">Belongs to the thiamine pyrophosphokinase family.</text>
</comment>
<gene>
    <name evidence="9" type="ORF">POCULU_LOCUS1090</name>
</gene>
<organism evidence="9 10">
    <name type="scientific">Paraglomus occultum</name>
    <dbReference type="NCBI Taxonomy" id="144539"/>
    <lineage>
        <taxon>Eukaryota</taxon>
        <taxon>Fungi</taxon>
        <taxon>Fungi incertae sedis</taxon>
        <taxon>Mucoromycota</taxon>
        <taxon>Glomeromycotina</taxon>
        <taxon>Glomeromycetes</taxon>
        <taxon>Paraglomerales</taxon>
        <taxon>Paraglomeraceae</taxon>
        <taxon>Paraglomus</taxon>
    </lineage>
</organism>
<dbReference type="GO" id="GO:0030975">
    <property type="term" value="F:thiamine binding"/>
    <property type="evidence" value="ECO:0007669"/>
    <property type="project" value="UniProtKB-UniRule"/>
</dbReference>
<keyword evidence="5 7" id="KW-0418">Kinase</keyword>
<dbReference type="PIRSF" id="PIRSF031057">
    <property type="entry name" value="Thiamin_pyrophosphokinase"/>
    <property type="match status" value="1"/>
</dbReference>
<dbReference type="EC" id="2.7.6.2" evidence="7"/>
<dbReference type="PANTHER" id="PTHR13622">
    <property type="entry name" value="THIAMIN PYROPHOSPHOKINASE"/>
    <property type="match status" value="1"/>
</dbReference>
<comment type="caution">
    <text evidence="9">The sequence shown here is derived from an EMBL/GenBank/DDBJ whole genome shotgun (WGS) entry which is preliminary data.</text>
</comment>
<evidence type="ECO:0000256" key="5">
    <source>
        <dbReference type="ARBA" id="ARBA00022777"/>
    </source>
</evidence>
<dbReference type="Gene3D" id="2.60.120.320">
    <property type="entry name" value="Thiamin pyrophosphokinase, thiamin-binding domain"/>
    <property type="match status" value="1"/>
</dbReference>
<protein>
    <recommendedName>
        <fullName evidence="7">Thiamine pyrophosphokinase</fullName>
        <ecNumber evidence="7">2.7.6.2</ecNumber>
    </recommendedName>
</protein>
<sequence>MSVFRWDASRFLKSYDRNVDKGVPCYVIIVLNQPITRRNGVLELLWKQSLLKMCADGGANRIYDTFVGSDKLSEYTPDYICGDNDSLRDDVREYYLSKGTIIINNPDQESTDLMKCIEVIRRRENDNPKYDVIALGAIGGRFDHSMSNIHYLHKLKDERRIYLLSDVNMTFLLDKGIHHIQCDSEIEGPTCGILPIGISEAIISTTGLRWNLSSARTAFGQMISTSNIIDSHEITIETDQPLIWTVELKV</sequence>
<dbReference type="InterPro" id="IPR016966">
    <property type="entry name" value="Thiamin_pyrophosphokinase_euk"/>
</dbReference>
<evidence type="ECO:0000256" key="1">
    <source>
        <dbReference type="ARBA" id="ARBA00005078"/>
    </source>
</evidence>
<keyword evidence="10" id="KW-1185">Reference proteome</keyword>
<keyword evidence="6 7" id="KW-0067">ATP-binding</keyword>
<dbReference type="SMART" id="SM00983">
    <property type="entry name" value="TPK_B1_binding"/>
    <property type="match status" value="1"/>
</dbReference>
<comment type="catalytic activity">
    <reaction evidence="7">
        <text>thiamine + ATP = thiamine diphosphate + AMP + H(+)</text>
        <dbReference type="Rhea" id="RHEA:11576"/>
        <dbReference type="ChEBI" id="CHEBI:15378"/>
        <dbReference type="ChEBI" id="CHEBI:18385"/>
        <dbReference type="ChEBI" id="CHEBI:30616"/>
        <dbReference type="ChEBI" id="CHEBI:58937"/>
        <dbReference type="ChEBI" id="CHEBI:456215"/>
    </reaction>
</comment>
<evidence type="ECO:0000256" key="3">
    <source>
        <dbReference type="ARBA" id="ARBA00022679"/>
    </source>
</evidence>
<evidence type="ECO:0000256" key="6">
    <source>
        <dbReference type="ARBA" id="ARBA00022840"/>
    </source>
</evidence>
<dbReference type="PANTHER" id="PTHR13622:SF8">
    <property type="entry name" value="THIAMIN PYROPHOSPHOKINASE 1"/>
    <property type="match status" value="1"/>
</dbReference>
<dbReference type="Pfam" id="PF04265">
    <property type="entry name" value="TPK_B1_binding"/>
    <property type="match status" value="1"/>
</dbReference>
<dbReference type="InterPro" id="IPR006282">
    <property type="entry name" value="Thi_PPkinase"/>
</dbReference>
<dbReference type="Gene3D" id="3.40.50.10240">
    <property type="entry name" value="Thiamin pyrophosphokinase, catalytic domain"/>
    <property type="match status" value="1"/>
</dbReference>
<feature type="domain" description="Thiamin pyrophosphokinase thiamin-binding" evidence="8">
    <location>
        <begin position="176"/>
        <end position="242"/>
    </location>
</feature>
<accession>A0A9N8W391</accession>
<evidence type="ECO:0000259" key="8">
    <source>
        <dbReference type="SMART" id="SM00983"/>
    </source>
</evidence>
<dbReference type="FunFam" id="2.60.120.320:FF:000001">
    <property type="entry name" value="Thiamine pyrophosphokinase"/>
    <property type="match status" value="1"/>
</dbReference>
<evidence type="ECO:0000313" key="9">
    <source>
        <dbReference type="EMBL" id="CAG8472002.1"/>
    </source>
</evidence>
<dbReference type="Proteomes" id="UP000789572">
    <property type="component" value="Unassembled WGS sequence"/>
</dbReference>
<dbReference type="SUPFAM" id="SSF63999">
    <property type="entry name" value="Thiamin pyrophosphokinase, catalytic domain"/>
    <property type="match status" value="1"/>
</dbReference>
<dbReference type="InterPro" id="IPR007373">
    <property type="entry name" value="Thiamin_PyroPKinase_B1-bd"/>
</dbReference>
<dbReference type="OrthoDB" id="25149at2759"/>
<comment type="pathway">
    <text evidence="1 7">Cofactor biosynthesis; thiamine diphosphate biosynthesis; thiamine diphosphate from thiamine: step 1/1.</text>
</comment>